<evidence type="ECO:0000313" key="3">
    <source>
        <dbReference type="Proteomes" id="UP000199411"/>
    </source>
</evidence>
<name>A0A1G6PKP4_9BACT</name>
<dbReference type="PANTHER" id="PTHR33303">
    <property type="entry name" value="CYTOPLASMIC PROTEIN-RELATED"/>
    <property type="match status" value="1"/>
</dbReference>
<gene>
    <name evidence="2" type="ORF">SAMN05660835_01404</name>
</gene>
<sequence length="149" mass="16866">MESCRLGFGEISKEDEEIVKEILKMKTIAVVGLSPKPDRPSFDVAQYMQSKGYKIVPVRPGVSEILGEKCYARLEDIPFEVDVVDIFRNAKDCPAVVESALKIKPKAIWLQEDIISPESKKMTEGTGILFIMDYCLKKAYQKYIEGTLR</sequence>
<dbReference type="RefSeq" id="WP_025391189.1">
    <property type="nucleotide sequence ID" value="NZ_FMYU01000009.1"/>
</dbReference>
<dbReference type="SMART" id="SM00881">
    <property type="entry name" value="CoA_binding"/>
    <property type="match status" value="1"/>
</dbReference>
<evidence type="ECO:0000259" key="1">
    <source>
        <dbReference type="SMART" id="SM00881"/>
    </source>
</evidence>
<organism evidence="2 3">
    <name type="scientific">Desulfurella multipotens</name>
    <dbReference type="NCBI Taxonomy" id="79269"/>
    <lineage>
        <taxon>Bacteria</taxon>
        <taxon>Pseudomonadati</taxon>
        <taxon>Campylobacterota</taxon>
        <taxon>Desulfurellia</taxon>
        <taxon>Desulfurellales</taxon>
        <taxon>Desulfurellaceae</taxon>
        <taxon>Desulfurella</taxon>
    </lineage>
</organism>
<dbReference type="SUPFAM" id="SSF51735">
    <property type="entry name" value="NAD(P)-binding Rossmann-fold domains"/>
    <property type="match status" value="1"/>
</dbReference>
<feature type="domain" description="CoA-binding" evidence="1">
    <location>
        <begin position="22"/>
        <end position="114"/>
    </location>
</feature>
<dbReference type="InterPro" id="IPR003781">
    <property type="entry name" value="CoA-bd"/>
</dbReference>
<dbReference type="EMBL" id="FMYU01000009">
    <property type="protein sequence ID" value="SDC80802.1"/>
    <property type="molecule type" value="Genomic_DNA"/>
</dbReference>
<dbReference type="InterPro" id="IPR036291">
    <property type="entry name" value="NAD(P)-bd_dom_sf"/>
</dbReference>
<dbReference type="Gene3D" id="3.40.50.720">
    <property type="entry name" value="NAD(P)-binding Rossmann-like Domain"/>
    <property type="match status" value="1"/>
</dbReference>
<proteinExistence type="predicted"/>
<evidence type="ECO:0000313" key="2">
    <source>
        <dbReference type="EMBL" id="SDC80802.1"/>
    </source>
</evidence>
<dbReference type="PANTHER" id="PTHR33303:SF2">
    <property type="entry name" value="COA-BINDING DOMAIN-CONTAINING PROTEIN"/>
    <property type="match status" value="1"/>
</dbReference>
<accession>A0A1G6PKP4</accession>
<reference evidence="3" key="1">
    <citation type="submission" date="2016-10" db="EMBL/GenBank/DDBJ databases">
        <authorList>
            <person name="Varghese N."/>
            <person name="Submissions S."/>
        </authorList>
    </citation>
    <scope>NUCLEOTIDE SEQUENCE [LARGE SCALE GENOMIC DNA]</scope>
    <source>
        <strain evidence="3">DSM 8415</strain>
    </source>
</reference>
<dbReference type="AlphaFoldDB" id="A0A1G6PKP4"/>
<protein>
    <recommendedName>
        <fullName evidence="1">CoA-binding domain-containing protein</fullName>
    </recommendedName>
</protein>
<keyword evidence="3" id="KW-1185">Reference proteome</keyword>
<dbReference type="Pfam" id="PF13380">
    <property type="entry name" value="CoA_binding_2"/>
    <property type="match status" value="1"/>
</dbReference>
<dbReference type="Proteomes" id="UP000199411">
    <property type="component" value="Unassembled WGS sequence"/>
</dbReference>
<dbReference type="OrthoDB" id="9804695at2"/>